<evidence type="ECO:0000259" key="1">
    <source>
        <dbReference type="Pfam" id="PF02954"/>
    </source>
</evidence>
<reference evidence="4 7" key="3">
    <citation type="submission" date="2020-04" db="EMBL/GenBank/DDBJ databases">
        <title>Whole-genome sequencing of Vibrio spp. from China reveals different genetic environments of blaCTX-M-14 among diverse lineages.</title>
        <authorList>
            <person name="Zheng Z."/>
            <person name="Ye L."/>
            <person name="Chen S."/>
        </authorList>
    </citation>
    <scope>NUCLEOTIDE SEQUENCE [LARGE SCALE GENOMIC DNA]</scope>
    <source>
        <strain evidence="4 7">Vb0574</strain>
    </source>
</reference>
<evidence type="ECO:0000313" key="2">
    <source>
        <dbReference type="EMBL" id="BAX56767.1"/>
    </source>
</evidence>
<dbReference type="InterPro" id="IPR002197">
    <property type="entry name" value="HTH_Fis"/>
</dbReference>
<dbReference type="AlphaFoldDB" id="A0A1Y1BGN6"/>
<evidence type="ECO:0000313" key="3">
    <source>
        <dbReference type="EMBL" id="BAX57029.1"/>
    </source>
</evidence>
<gene>
    <name evidence="5" type="ORF">EHC69_26885</name>
    <name evidence="4" type="ORF">HKB21_14145</name>
</gene>
<accession>A0A1Y1BGN6</accession>
<dbReference type="EMBL" id="CP034300">
    <property type="protein sequence ID" value="QHH12909.1"/>
    <property type="molecule type" value="Genomic_DNA"/>
</dbReference>
<evidence type="ECO:0000313" key="5">
    <source>
        <dbReference type="EMBL" id="QHH12909.1"/>
    </source>
</evidence>
<dbReference type="GO" id="GO:0043565">
    <property type="term" value="F:sequence-specific DNA binding"/>
    <property type="evidence" value="ECO:0007669"/>
    <property type="project" value="InterPro"/>
</dbReference>
<evidence type="ECO:0000313" key="4">
    <source>
        <dbReference type="EMBL" id="NMU26760.1"/>
    </source>
</evidence>
<geneLocation type="plasmid" evidence="3">
    <name>pVPE61b</name>
</geneLocation>
<geneLocation type="plasmid" evidence="5">
    <name>pVPSD2016-1</name>
</geneLocation>
<dbReference type="InterPro" id="IPR009057">
    <property type="entry name" value="Homeodomain-like_sf"/>
</dbReference>
<dbReference type="EMBL" id="JABCLD010001443">
    <property type="protein sequence ID" value="NMU26760.1"/>
    <property type="molecule type" value="Genomic_DNA"/>
</dbReference>
<dbReference type="Proteomes" id="UP000555836">
    <property type="component" value="Unassembled WGS sequence"/>
</dbReference>
<geneLocation type="plasmid" evidence="6">
    <name>pvpsd2016-1</name>
</geneLocation>
<dbReference type="EMBL" id="AP014861">
    <property type="protein sequence ID" value="BAX57029.1"/>
    <property type="molecule type" value="Genomic_DNA"/>
</dbReference>
<dbReference type="SUPFAM" id="SSF46689">
    <property type="entry name" value="Homeodomain-like"/>
    <property type="match status" value="1"/>
</dbReference>
<organism evidence="2">
    <name type="scientific">Vibrio parahaemolyticus</name>
    <dbReference type="NCBI Taxonomy" id="670"/>
    <lineage>
        <taxon>Bacteria</taxon>
        <taxon>Pseudomonadati</taxon>
        <taxon>Pseudomonadota</taxon>
        <taxon>Gammaproteobacteria</taxon>
        <taxon>Vibrionales</taxon>
        <taxon>Vibrionaceae</taxon>
        <taxon>Vibrio</taxon>
    </lineage>
</organism>
<protein>
    <recommendedName>
        <fullName evidence="1">DNA binding HTH domain-containing protein</fullName>
    </recommendedName>
</protein>
<geneLocation type="plasmid" evidence="2">
    <name>pVP2HP</name>
</geneLocation>
<name>A0A1Y1BGN6_VIBPH</name>
<dbReference type="RefSeq" id="WP_025789522.1">
    <property type="nucleotide sequence ID" value="NZ_AP014859.1"/>
</dbReference>
<proteinExistence type="predicted"/>
<sequence>MNKVINPLQFKQQVMELLYQPAPSSPDLTQLLPELKRAIVEEVLIHTYGNQTRAAAILGMNRETLRRLYLQKKSRSGSQPRS</sequence>
<feature type="domain" description="DNA binding HTH" evidence="1">
    <location>
        <begin position="33"/>
        <end position="67"/>
    </location>
</feature>
<evidence type="ECO:0000313" key="7">
    <source>
        <dbReference type="Proteomes" id="UP000555836"/>
    </source>
</evidence>
<keyword evidence="2" id="KW-0614">Plasmid</keyword>
<reference evidence="2" key="1">
    <citation type="journal article" date="2017" name="Infect. Genet. Evol.">
        <title>Plasmid dynamics in Vibrio parahaemolyticus strains related to shrimp Acute Hepatopancreatic Necrosis Syndrome (AHPNS).</title>
        <authorList>
            <person name="Theethakaew C."/>
            <person name="Nakamura S."/>
            <person name="Motooka D."/>
            <person name="Matsuda S."/>
            <person name="Kodama T."/>
            <person name="Chonsin K."/>
            <person name="Suthienkul O."/>
            <person name="Iida T."/>
        </authorList>
    </citation>
    <scope>NUCLEOTIDE SEQUENCE</scope>
    <source>
        <strain evidence="2">VPE61</strain>
        <plasmid evidence="2">pVP2HP</plasmid>
        <plasmid evidence="3">pVPE61b</plasmid>
    </source>
</reference>
<evidence type="ECO:0000313" key="6">
    <source>
        <dbReference type="Proteomes" id="UP000464718"/>
    </source>
</evidence>
<dbReference type="EMBL" id="AP014859">
    <property type="protein sequence ID" value="BAX56767.1"/>
    <property type="molecule type" value="Genomic_DNA"/>
</dbReference>
<dbReference type="Pfam" id="PF02954">
    <property type="entry name" value="HTH_8"/>
    <property type="match status" value="1"/>
</dbReference>
<reference evidence="5 6" key="2">
    <citation type="submission" date="2018-12" db="EMBL/GenBank/DDBJ databases">
        <title>Genomic insights into the evolutionary origins and pathogenicity of five Vibrio parahaemolyticus strains isolated from the shrimp with acute hepatopancreatic necrosis disease (AHPND).</title>
        <authorList>
            <person name="Yang Q."/>
            <person name="Dong X."/>
            <person name="Xie G."/>
            <person name="Fu S."/>
            <person name="Zou P."/>
            <person name="Sun J."/>
            <person name="Wang Y."/>
            <person name="Huang J."/>
        </authorList>
    </citation>
    <scope>NUCLEOTIDE SEQUENCE [LARGE SCALE GENOMIC DNA]</scope>
    <source>
        <strain evidence="5 6">20160303005-1</strain>
        <plasmid evidence="6">pvpsd2016-1</plasmid>
        <plasmid evidence="5">pVPSD2016-1</plasmid>
    </source>
</reference>
<dbReference type="Gene3D" id="1.10.10.60">
    <property type="entry name" value="Homeodomain-like"/>
    <property type="match status" value="1"/>
</dbReference>
<dbReference type="Proteomes" id="UP000464718">
    <property type="component" value="Plasmid pvpsd2016-1"/>
</dbReference>